<dbReference type="InterPro" id="IPR015158">
    <property type="entry name" value="Bud22_dom"/>
</dbReference>
<organism evidence="4 5">
    <name type="scientific">Thermothielavioides terrestris</name>
    <dbReference type="NCBI Taxonomy" id="2587410"/>
    <lineage>
        <taxon>Eukaryota</taxon>
        <taxon>Fungi</taxon>
        <taxon>Dikarya</taxon>
        <taxon>Ascomycota</taxon>
        <taxon>Pezizomycotina</taxon>
        <taxon>Sordariomycetes</taxon>
        <taxon>Sordariomycetidae</taxon>
        <taxon>Sordariales</taxon>
        <taxon>Chaetomiaceae</taxon>
        <taxon>Thermothielavioides</taxon>
    </lineage>
</organism>
<feature type="compositionally biased region" description="Basic residues" evidence="2">
    <location>
        <begin position="398"/>
        <end position="409"/>
    </location>
</feature>
<accession>A0A446BWA5</accession>
<feature type="compositionally biased region" description="Acidic residues" evidence="2">
    <location>
        <begin position="275"/>
        <end position="308"/>
    </location>
</feature>
<feature type="region of interest" description="Disordered" evidence="2">
    <location>
        <begin position="32"/>
        <end position="51"/>
    </location>
</feature>
<feature type="compositionally biased region" description="Basic and acidic residues" evidence="2">
    <location>
        <begin position="309"/>
        <end position="322"/>
    </location>
</feature>
<evidence type="ECO:0000313" key="5">
    <source>
        <dbReference type="Proteomes" id="UP000289323"/>
    </source>
</evidence>
<gene>
    <name evidence="4" type="ORF">TT172_LOCUS9217</name>
</gene>
<feature type="compositionally biased region" description="Basic and acidic residues" evidence="2">
    <location>
        <begin position="156"/>
        <end position="199"/>
    </location>
</feature>
<feature type="compositionally biased region" description="Acidic residues" evidence="2">
    <location>
        <begin position="213"/>
        <end position="229"/>
    </location>
</feature>
<feature type="region of interest" description="Disordered" evidence="2">
    <location>
        <begin position="148"/>
        <end position="515"/>
    </location>
</feature>
<name>A0A446BWA5_9PEZI</name>
<feature type="domain" description="Bud22" evidence="3">
    <location>
        <begin position="19"/>
        <end position="252"/>
    </location>
</feature>
<feature type="compositionally biased region" description="Basic and acidic residues" evidence="2">
    <location>
        <begin position="410"/>
        <end position="447"/>
    </location>
</feature>
<dbReference type="InterPro" id="IPR037393">
    <property type="entry name" value="Bud22/SRFB1"/>
</dbReference>
<feature type="compositionally biased region" description="Basic and acidic residues" evidence="2">
    <location>
        <begin position="41"/>
        <end position="51"/>
    </location>
</feature>
<proteinExistence type="predicted"/>
<sequence length="515" mass="56777">MPKRKRDDDASVDALFSRFRTDLFHALKTAKGFTRQRQSKRLRDSKSTPDKKARIEKEIAVLKSLDLRQTAHAHLCSSLLKIKAIADSDKLPDEIRAGVPKPELTEEEKALLHNVTSALYNQAKVKAVVEKVVEAVCEALGVPVPEKKGRVRKKDKGGAESKANSEEQSRKKEQRTEKSNGVRDEVDDGEPGKNREIGKKDKKRGKDKAGLGDGEEEVDDDGSDEEEEERAVSQLDKFLGLDSDEEADDDEEEMLVKGRTRKANAARDLDPMEITTDEEGGDDDDDDADDLDPMEITSDEGQEGGSSEDEFHGFSDSAREIQDSSSSEDEDDAGASETGSSASSIAREPPAKKVAASKQAGKAAKALKPMDSTFLPTLMGGYISGSESEASDIDVAPRRKNRRGQRARRAIWEKKYGEKAKHLQQPDKGRDAGWDLKRGAVDGDSKPWKRGIRNPLLDKKPSGAGEVKDAAPKKEPPQRKRDDTGPLHPSWEARRQAKAKQQLSVPFQGKKITFD</sequence>
<dbReference type="GO" id="GO:0030490">
    <property type="term" value="P:maturation of SSU-rRNA"/>
    <property type="evidence" value="ECO:0007669"/>
    <property type="project" value="TreeGrafter"/>
</dbReference>
<dbReference type="GO" id="GO:0005634">
    <property type="term" value="C:nucleus"/>
    <property type="evidence" value="ECO:0007669"/>
    <property type="project" value="TreeGrafter"/>
</dbReference>
<feature type="compositionally biased region" description="Basic and acidic residues" evidence="2">
    <location>
        <begin position="456"/>
        <end position="495"/>
    </location>
</feature>
<dbReference type="Proteomes" id="UP000289323">
    <property type="component" value="Unassembled WGS sequence"/>
</dbReference>
<feature type="compositionally biased region" description="Acidic residues" evidence="2">
    <location>
        <begin position="242"/>
        <end position="253"/>
    </location>
</feature>
<evidence type="ECO:0000259" key="3">
    <source>
        <dbReference type="Pfam" id="PF09073"/>
    </source>
</evidence>
<evidence type="ECO:0000313" key="4">
    <source>
        <dbReference type="EMBL" id="SPQ26798.1"/>
    </source>
</evidence>
<dbReference type="Pfam" id="PF09073">
    <property type="entry name" value="BUD22"/>
    <property type="match status" value="2"/>
</dbReference>
<evidence type="ECO:0000256" key="2">
    <source>
        <dbReference type="SAM" id="MobiDB-lite"/>
    </source>
</evidence>
<protein>
    <submittedName>
        <fullName evidence="4">288ef434-35b3-45bf-99be-ff3bd9c5cf68</fullName>
    </submittedName>
</protein>
<dbReference type="PANTHER" id="PTHR23325:SF1">
    <property type="entry name" value="SERUM RESPONSE FACTOR-BINDING PROTEIN 1"/>
    <property type="match status" value="1"/>
</dbReference>
<reference evidence="4 5" key="1">
    <citation type="submission" date="2018-04" db="EMBL/GenBank/DDBJ databases">
        <authorList>
            <person name="Huttner S."/>
            <person name="Dainat J."/>
        </authorList>
    </citation>
    <scope>NUCLEOTIDE SEQUENCE [LARGE SCALE GENOMIC DNA]</scope>
</reference>
<dbReference type="AlphaFoldDB" id="A0A446BWA5"/>
<evidence type="ECO:0000256" key="1">
    <source>
        <dbReference type="ARBA" id="ARBA00023054"/>
    </source>
</evidence>
<dbReference type="EMBL" id="OUUZ01000018">
    <property type="protein sequence ID" value="SPQ26798.1"/>
    <property type="molecule type" value="Genomic_DNA"/>
</dbReference>
<dbReference type="PANTHER" id="PTHR23325">
    <property type="entry name" value="SERUM RESPONSE FACTOR-BINDING"/>
    <property type="match status" value="1"/>
</dbReference>
<dbReference type="GO" id="GO:0030686">
    <property type="term" value="C:90S preribosome"/>
    <property type="evidence" value="ECO:0007669"/>
    <property type="project" value="TreeGrafter"/>
</dbReference>
<feature type="compositionally biased region" description="Low complexity" evidence="2">
    <location>
        <begin position="335"/>
        <end position="367"/>
    </location>
</feature>
<keyword evidence="1" id="KW-0175">Coiled coil</keyword>
<feature type="domain" description="Bud22" evidence="3">
    <location>
        <begin position="276"/>
        <end position="515"/>
    </location>
</feature>